<evidence type="ECO:0000313" key="5">
    <source>
        <dbReference type="Proteomes" id="UP000186817"/>
    </source>
</evidence>
<accession>A0A1Q9CNZ3</accession>
<dbReference type="Proteomes" id="UP000186817">
    <property type="component" value="Unassembled WGS sequence"/>
</dbReference>
<dbReference type="OrthoDB" id="411136at2759"/>
<proteinExistence type="predicted"/>
<dbReference type="AlphaFoldDB" id="A0A1Q9CNZ3"/>
<evidence type="ECO:0000256" key="1">
    <source>
        <dbReference type="SAM" id="MobiDB-lite"/>
    </source>
</evidence>
<evidence type="ECO:0000313" key="2">
    <source>
        <dbReference type="EMBL" id="OLP80906.1"/>
    </source>
</evidence>
<feature type="compositionally biased region" description="Basic and acidic residues" evidence="1">
    <location>
        <begin position="868"/>
        <end position="880"/>
    </location>
</feature>
<reference evidence="3 5" key="1">
    <citation type="submission" date="2016-02" db="EMBL/GenBank/DDBJ databases">
        <title>Genome analysis of coral dinoflagellate symbionts highlights evolutionary adaptations to a symbiotic lifestyle.</title>
        <authorList>
            <person name="Aranda M."/>
            <person name="Li Y."/>
            <person name="Liew Y.J."/>
            <person name="Baumgarten S."/>
            <person name="Simakov O."/>
            <person name="Wilson M."/>
            <person name="Piel J."/>
            <person name="Ashoor H."/>
            <person name="Bougouffa S."/>
            <person name="Bajic V.B."/>
            <person name="Ryu T."/>
            <person name="Ravasi T."/>
            <person name="Bayer T."/>
            <person name="Micklem G."/>
            <person name="Kim H."/>
            <person name="Bhak J."/>
            <person name="Lajeunesse T.C."/>
            <person name="Voolstra C.R."/>
        </authorList>
    </citation>
    <scope>NUCLEOTIDE SEQUENCE [LARGE SCALE GENOMIC DNA]</scope>
    <source>
        <strain evidence="3 5">CCMP2467</strain>
    </source>
</reference>
<dbReference type="EMBL" id="LSRX01001026">
    <property type="protein sequence ID" value="OLP84636.1"/>
    <property type="molecule type" value="Genomic_DNA"/>
</dbReference>
<organism evidence="3 5">
    <name type="scientific">Symbiodinium microadriaticum</name>
    <name type="common">Dinoflagellate</name>
    <name type="synonym">Zooxanthella microadriatica</name>
    <dbReference type="NCBI Taxonomy" id="2951"/>
    <lineage>
        <taxon>Eukaryota</taxon>
        <taxon>Sar</taxon>
        <taxon>Alveolata</taxon>
        <taxon>Dinophyceae</taxon>
        <taxon>Suessiales</taxon>
        <taxon>Symbiodiniaceae</taxon>
        <taxon>Symbiodinium</taxon>
    </lineage>
</organism>
<name>A0A1Q9CNZ3_SYMMI</name>
<evidence type="ECO:0000313" key="3">
    <source>
        <dbReference type="EMBL" id="OLP84636.1"/>
    </source>
</evidence>
<keyword evidence="5" id="KW-1185">Reference proteome</keyword>
<protein>
    <submittedName>
        <fullName evidence="3">Uncharacterized protein</fullName>
    </submittedName>
</protein>
<feature type="region of interest" description="Disordered" evidence="1">
    <location>
        <begin position="861"/>
        <end position="880"/>
    </location>
</feature>
<sequence>MAVPDWVSPVQGLIDQPDLSINQKCQRIMLLLRERHLLYDSCATPMDLIVHPKNRGGALVNPHDVVSKGMQINSIGWDCNKLREAVAIELPRDEGLRKHFLEINSRLAETSEGRLAKPSGKERWATLSCSHTSAFMKAMASGCGPASGLSLDEMMHSGDDFAKLLKEGWMWRVLAAEVEERVPALPGLLQQALNSDLAVGKPPTELEVAMCISQAYAAQPDTGKDLKKAVAAAGSSNPPCKPYIQAVGDFVAQFAGGESFKILKYMDAMSRAYAGSTMLGSEFTKCLAYSDFKIPSTRCPMIRIALALTQITAPSSAVVDGFSRLLTKGDIDRLKTKKMEDDVSKAEALMQTAWQVVEASSELQHLQMAFCRYQVRLILHMLGKQSKGMEGKEYKDFATMTEMFTRETLQPVSAKTSQAAASSGEQVRDIAASNNRTLIAQEQNKHVKVGKAYSIKRPELLQAEKDKVFVLKDLQEDGATLEHRPFFGDQVQVEKVALHELKHLKEWTKAVPALVEEAALEKLWPGGSAAFQEELERAEDQGLLYKKYLELGDPDVRPSTNGLLFSNCSYGKSQLQLFPLGQLQKVQKPRPQDVVVQKKGMKEHCYVISPVRWDIQKQTGYFCPYWMIKEAADASSATLTRSTKKIGEMVVPVFQNKVALKMGDQLLVEPRVWLDSMLLFRQVILQYKDGPKVRVPEGLLHEADNGQQYLRFRPSSTSLTRALLGHMGSFKTLKNPSLSCSPQVSQLREAVKAKILNMGSKEPADGGDRENLFAAEPAGDEEDDGNEVTSRKLREVLERAPDVLQIELAGKPVEVLKPRSWRETDILIKLAVSDLEHVFDFLMLDIDSVFDKAKRSYVRSGKYVGGKRKAEDEDKQSFSD</sequence>
<dbReference type="EMBL" id="LSRX01000130">
    <property type="protein sequence ID" value="OLQ07862.1"/>
    <property type="molecule type" value="Genomic_DNA"/>
</dbReference>
<comment type="caution">
    <text evidence="3">The sequence shown here is derived from an EMBL/GenBank/DDBJ whole genome shotgun (WGS) entry which is preliminary data.</text>
</comment>
<evidence type="ECO:0000313" key="4">
    <source>
        <dbReference type="EMBL" id="OLQ07862.1"/>
    </source>
</evidence>
<gene>
    <name evidence="3" type="ORF">AK812_SmicGene34471</name>
    <name evidence="2" type="ORF">AK812_SmicGene38618</name>
    <name evidence="4" type="ORF">AK812_SmicGene8663</name>
</gene>
<dbReference type="EMBL" id="LSRX01001333">
    <property type="protein sequence ID" value="OLP80906.1"/>
    <property type="molecule type" value="Genomic_DNA"/>
</dbReference>